<sequence>MAFQSGEYLFHGQTQSQHLTPSRGCSPPQAKTSVNGCGFEARVVSLRESTLLKAVIKADKETLTDAV</sequence>
<dbReference type="InParanoid" id="Q0V3C4"/>
<feature type="region of interest" description="Disordered" evidence="1">
    <location>
        <begin position="12"/>
        <end position="31"/>
    </location>
</feature>
<proteinExistence type="predicted"/>
<dbReference type="AlphaFoldDB" id="Q0V3C4"/>
<evidence type="ECO:0000313" key="2">
    <source>
        <dbReference type="EMBL" id="EAT91139.1"/>
    </source>
</evidence>
<gene>
    <name evidence="2" type="ORF">SNOG_01490</name>
</gene>
<organism evidence="2 3">
    <name type="scientific">Phaeosphaeria nodorum (strain SN15 / ATCC MYA-4574 / FGSC 10173)</name>
    <name type="common">Glume blotch fungus</name>
    <name type="synonym">Parastagonospora nodorum</name>
    <dbReference type="NCBI Taxonomy" id="321614"/>
    <lineage>
        <taxon>Eukaryota</taxon>
        <taxon>Fungi</taxon>
        <taxon>Dikarya</taxon>
        <taxon>Ascomycota</taxon>
        <taxon>Pezizomycotina</taxon>
        <taxon>Dothideomycetes</taxon>
        <taxon>Pleosporomycetidae</taxon>
        <taxon>Pleosporales</taxon>
        <taxon>Pleosporineae</taxon>
        <taxon>Phaeosphaeriaceae</taxon>
        <taxon>Parastagonospora</taxon>
    </lineage>
</organism>
<dbReference type="Proteomes" id="UP000001055">
    <property type="component" value="Unassembled WGS sequence"/>
</dbReference>
<protein>
    <submittedName>
        <fullName evidence="2">Uncharacterized protein</fullName>
    </submittedName>
</protein>
<evidence type="ECO:0000256" key="1">
    <source>
        <dbReference type="SAM" id="MobiDB-lite"/>
    </source>
</evidence>
<evidence type="ECO:0000313" key="3">
    <source>
        <dbReference type="Proteomes" id="UP000001055"/>
    </source>
</evidence>
<reference evidence="3" key="1">
    <citation type="journal article" date="2007" name="Plant Cell">
        <title>Dothideomycete-plant interactions illuminated by genome sequencing and EST analysis of the wheat pathogen Stagonospora nodorum.</title>
        <authorList>
            <person name="Hane J.K."/>
            <person name="Lowe R.G."/>
            <person name="Solomon P.S."/>
            <person name="Tan K.C."/>
            <person name="Schoch C.L."/>
            <person name="Spatafora J.W."/>
            <person name="Crous P.W."/>
            <person name="Kodira C."/>
            <person name="Birren B.W."/>
            <person name="Galagan J.E."/>
            <person name="Torriani S.F."/>
            <person name="McDonald B.A."/>
            <person name="Oliver R.P."/>
        </authorList>
    </citation>
    <scope>NUCLEOTIDE SEQUENCE [LARGE SCALE GENOMIC DNA]</scope>
    <source>
        <strain evidence="3">SN15 / ATCC MYA-4574 / FGSC 10173</strain>
    </source>
</reference>
<dbReference type="KEGG" id="pno:SNOG_01490"/>
<dbReference type="EMBL" id="CH445326">
    <property type="protein sequence ID" value="EAT91139.1"/>
    <property type="molecule type" value="Genomic_DNA"/>
</dbReference>
<accession>Q0V3C4</accession>
<dbReference type="GeneID" id="5968973"/>
<name>Q0V3C4_PHANO</name>
<dbReference type="RefSeq" id="XP_001792128.1">
    <property type="nucleotide sequence ID" value="XM_001792076.1"/>
</dbReference>